<dbReference type="OrthoDB" id="9795505at2"/>
<organism evidence="2 3">
    <name type="scientific">Magnetovibrio blakemorei</name>
    <dbReference type="NCBI Taxonomy" id="28181"/>
    <lineage>
        <taxon>Bacteria</taxon>
        <taxon>Pseudomonadati</taxon>
        <taxon>Pseudomonadota</taxon>
        <taxon>Alphaproteobacteria</taxon>
        <taxon>Rhodospirillales</taxon>
        <taxon>Magnetovibrionaceae</taxon>
        <taxon>Magnetovibrio</taxon>
    </lineage>
</organism>
<dbReference type="STRING" id="28181.BEN30_15700"/>
<keyword evidence="1" id="KW-1133">Transmembrane helix</keyword>
<evidence type="ECO:0000313" key="3">
    <source>
        <dbReference type="Proteomes" id="UP000095347"/>
    </source>
</evidence>
<accession>A0A1E5Q4Y2</accession>
<comment type="caution">
    <text evidence="2">The sequence shown here is derived from an EMBL/GenBank/DDBJ whole genome shotgun (WGS) entry which is preliminary data.</text>
</comment>
<keyword evidence="1" id="KW-0812">Transmembrane</keyword>
<keyword evidence="3" id="KW-1185">Reference proteome</keyword>
<dbReference type="EMBL" id="MCGG01000055">
    <property type="protein sequence ID" value="OEJ65125.1"/>
    <property type="molecule type" value="Genomic_DNA"/>
</dbReference>
<dbReference type="Proteomes" id="UP000095347">
    <property type="component" value="Unassembled WGS sequence"/>
</dbReference>
<feature type="transmembrane region" description="Helical" evidence="1">
    <location>
        <begin position="73"/>
        <end position="96"/>
    </location>
</feature>
<evidence type="ECO:0000313" key="2">
    <source>
        <dbReference type="EMBL" id="OEJ65125.1"/>
    </source>
</evidence>
<gene>
    <name evidence="2" type="ORF">BEN30_15700</name>
</gene>
<dbReference type="AlphaFoldDB" id="A0A1E5Q4Y2"/>
<keyword evidence="1" id="KW-0472">Membrane</keyword>
<reference evidence="3" key="1">
    <citation type="submission" date="2016-07" db="EMBL/GenBank/DDBJ databases">
        <authorList>
            <person name="Florea S."/>
            <person name="Webb J.S."/>
            <person name="Jaromczyk J."/>
            <person name="Schardl C.L."/>
        </authorList>
    </citation>
    <scope>NUCLEOTIDE SEQUENCE [LARGE SCALE GENOMIC DNA]</scope>
    <source>
        <strain evidence="3">MV-1</strain>
    </source>
</reference>
<name>A0A1E5Q4Y2_9PROT</name>
<dbReference type="RefSeq" id="WP_069959014.1">
    <property type="nucleotide sequence ID" value="NZ_MCGG01000055.1"/>
</dbReference>
<evidence type="ECO:0000256" key="1">
    <source>
        <dbReference type="SAM" id="Phobius"/>
    </source>
</evidence>
<sequence length="189" mass="22333">MNEAIVEIIDKIKTLQNDLEQEYEVKRAQFHYQLERRKVRFEQEVRARHLAMRKGLLAFWRESSLLNVIAAPVIYALVVPLVLLDVSLCLFQWICFPIYGIKRVPRADFVVIDRHHLAYLNGVEKLNCAYCGYANGIIAFAREIASRTEKRWCPIKHARRVKGVHQRYYEFYEYGDAESYRARTKLPPE</sequence>
<protein>
    <submittedName>
        <fullName evidence="2">Uncharacterized protein</fullName>
    </submittedName>
</protein>
<proteinExistence type="predicted"/>